<protein>
    <recommendedName>
        <fullName evidence="2">Histidine kinase N-terminal 7TM region domain-containing protein</fullName>
    </recommendedName>
</protein>
<keyword evidence="1" id="KW-1133">Transmembrane helix</keyword>
<sequence>MDILLFNQIIIYLINIVGIWIAFWVWFANRVAKVNKMFFLMTIFILLWIDSSYLSSLSNQIHLALFWVKVVFGAVSMFLVSAYFFVVYFPREEKRYPILDKVALGIGVILGFISILTDLIVKNVEFKEWGVDLVFGVAWNSFYIIVAFFAFLVLGLLFKKYFKLPFQEKLKIQYFLVGFLIFSLMNLVFNVVFPLWRGSIRYNQFGSYSAILLLIFTAYAILKRELFGIKVVLTSLLIGTIGIVLALQILIAPNT</sequence>
<feature type="transmembrane region" description="Helical" evidence="1">
    <location>
        <begin position="205"/>
        <end position="222"/>
    </location>
</feature>
<evidence type="ECO:0000313" key="3">
    <source>
        <dbReference type="EMBL" id="PIP24874.1"/>
    </source>
</evidence>
<accession>A0A2G9Z058</accession>
<keyword evidence="1" id="KW-0472">Membrane</keyword>
<feature type="transmembrane region" description="Helical" evidence="1">
    <location>
        <begin position="231"/>
        <end position="251"/>
    </location>
</feature>
<feature type="transmembrane region" description="Helical" evidence="1">
    <location>
        <begin position="6"/>
        <end position="26"/>
    </location>
</feature>
<organism evidence="3 4">
    <name type="scientific">Candidatus Nealsonbacteria bacterium CG23_combo_of_CG06-09_8_20_14_all_36_12</name>
    <dbReference type="NCBI Taxonomy" id="1974718"/>
    <lineage>
        <taxon>Bacteria</taxon>
        <taxon>Candidatus Nealsoniibacteriota</taxon>
    </lineage>
</organism>
<feature type="non-terminal residue" evidence="3">
    <location>
        <position position="255"/>
    </location>
</feature>
<dbReference type="Proteomes" id="UP000228681">
    <property type="component" value="Unassembled WGS sequence"/>
</dbReference>
<evidence type="ECO:0000256" key="1">
    <source>
        <dbReference type="SAM" id="Phobius"/>
    </source>
</evidence>
<feature type="domain" description="Histidine kinase N-terminal 7TM region" evidence="2">
    <location>
        <begin position="15"/>
        <end position="229"/>
    </location>
</feature>
<proteinExistence type="predicted"/>
<dbReference type="InterPro" id="IPR031621">
    <property type="entry name" value="HisKA_7TM"/>
</dbReference>
<dbReference type="EMBL" id="PCRS01000031">
    <property type="protein sequence ID" value="PIP24874.1"/>
    <property type="molecule type" value="Genomic_DNA"/>
</dbReference>
<feature type="transmembrane region" description="Helical" evidence="1">
    <location>
        <begin position="141"/>
        <end position="162"/>
    </location>
</feature>
<dbReference type="Pfam" id="PF16927">
    <property type="entry name" value="HisKA_7TM"/>
    <property type="match status" value="1"/>
</dbReference>
<evidence type="ECO:0000259" key="2">
    <source>
        <dbReference type="Pfam" id="PF16927"/>
    </source>
</evidence>
<comment type="caution">
    <text evidence="3">The sequence shown here is derived from an EMBL/GenBank/DDBJ whole genome shotgun (WGS) entry which is preliminary data.</text>
</comment>
<gene>
    <name evidence="3" type="ORF">COX34_01775</name>
</gene>
<feature type="transmembrane region" description="Helical" evidence="1">
    <location>
        <begin position="102"/>
        <end position="121"/>
    </location>
</feature>
<keyword evidence="1" id="KW-0812">Transmembrane</keyword>
<name>A0A2G9Z058_9BACT</name>
<evidence type="ECO:0000313" key="4">
    <source>
        <dbReference type="Proteomes" id="UP000228681"/>
    </source>
</evidence>
<dbReference type="AlphaFoldDB" id="A0A2G9Z058"/>
<feature type="transmembrane region" description="Helical" evidence="1">
    <location>
        <begin position="66"/>
        <end position="90"/>
    </location>
</feature>
<reference evidence="3 4" key="1">
    <citation type="submission" date="2017-09" db="EMBL/GenBank/DDBJ databases">
        <title>Depth-based differentiation of microbial function through sediment-hosted aquifers and enrichment of novel symbionts in the deep terrestrial subsurface.</title>
        <authorList>
            <person name="Probst A.J."/>
            <person name="Ladd B."/>
            <person name="Jarett J.K."/>
            <person name="Geller-Mcgrath D.E."/>
            <person name="Sieber C.M."/>
            <person name="Emerson J.B."/>
            <person name="Anantharaman K."/>
            <person name="Thomas B.C."/>
            <person name="Malmstrom R."/>
            <person name="Stieglmeier M."/>
            <person name="Klingl A."/>
            <person name="Woyke T."/>
            <person name="Ryan C.M."/>
            <person name="Banfield J.F."/>
        </authorList>
    </citation>
    <scope>NUCLEOTIDE SEQUENCE [LARGE SCALE GENOMIC DNA]</scope>
    <source>
        <strain evidence="3">CG23_combo_of_CG06-09_8_20_14_all_36_12</strain>
    </source>
</reference>
<feature type="transmembrane region" description="Helical" evidence="1">
    <location>
        <begin position="38"/>
        <end position="54"/>
    </location>
</feature>
<feature type="transmembrane region" description="Helical" evidence="1">
    <location>
        <begin position="174"/>
        <end position="193"/>
    </location>
</feature>